<comment type="caution">
    <text evidence="2">The sequence shown here is derived from an EMBL/GenBank/DDBJ whole genome shotgun (WGS) entry which is preliminary data.</text>
</comment>
<proteinExistence type="predicted"/>
<reference evidence="2 3" key="1">
    <citation type="submission" date="2021-06" db="EMBL/GenBank/DDBJ databases">
        <authorList>
            <person name="Palmer J.M."/>
        </authorList>
    </citation>
    <scope>NUCLEOTIDE SEQUENCE [LARGE SCALE GENOMIC DNA]</scope>
    <source>
        <strain evidence="2 3">MEX-2019</strain>
        <tissue evidence="2">Muscle</tissue>
    </source>
</reference>
<dbReference type="AlphaFoldDB" id="A0AAV9SE63"/>
<evidence type="ECO:0000313" key="2">
    <source>
        <dbReference type="EMBL" id="KAK5619564.1"/>
    </source>
</evidence>
<accession>A0AAV9SE63</accession>
<keyword evidence="3" id="KW-1185">Reference proteome</keyword>
<evidence type="ECO:0000256" key="1">
    <source>
        <dbReference type="SAM" id="MobiDB-lite"/>
    </source>
</evidence>
<name>A0AAV9SE63_9TELE</name>
<protein>
    <submittedName>
        <fullName evidence="2">Uncharacterized protein</fullName>
    </submittedName>
</protein>
<sequence>MTVGPSQETDRAGKLVQWCQQQDSELKARYGEEIEIEPSPILLAEMAVFFLSPMTSSAPVSQTSSSDCRVISASSSSRCQAIPTSTSRCRPIHHAAESPEPQPAAEFPGPQFAAKSPQVPEGSVLGPPLIRVPEGFEDGSLLIQDPEGPTDHVPGLLTVLLTVFQDLLTVFQGPLTIAGPEGPLRSAVDLQMAGPEGPLCSEADLHIVGPEGLILFSANYWTPCAVAAGSPDSCSVAAGRPDFCLQTSHFVVSPGHVIDHQTSSSCVAGPLIASILTSGSHVMDMMNF</sequence>
<feature type="region of interest" description="Disordered" evidence="1">
    <location>
        <begin position="82"/>
        <end position="107"/>
    </location>
</feature>
<dbReference type="Proteomes" id="UP001311232">
    <property type="component" value="Unassembled WGS sequence"/>
</dbReference>
<organism evidence="2 3">
    <name type="scientific">Crenichthys baileyi</name>
    <name type="common">White River springfish</name>
    <dbReference type="NCBI Taxonomy" id="28760"/>
    <lineage>
        <taxon>Eukaryota</taxon>
        <taxon>Metazoa</taxon>
        <taxon>Chordata</taxon>
        <taxon>Craniata</taxon>
        <taxon>Vertebrata</taxon>
        <taxon>Euteleostomi</taxon>
        <taxon>Actinopterygii</taxon>
        <taxon>Neopterygii</taxon>
        <taxon>Teleostei</taxon>
        <taxon>Neoteleostei</taxon>
        <taxon>Acanthomorphata</taxon>
        <taxon>Ovalentaria</taxon>
        <taxon>Atherinomorphae</taxon>
        <taxon>Cyprinodontiformes</taxon>
        <taxon>Goodeidae</taxon>
        <taxon>Crenichthys</taxon>
    </lineage>
</organism>
<evidence type="ECO:0000313" key="3">
    <source>
        <dbReference type="Proteomes" id="UP001311232"/>
    </source>
</evidence>
<gene>
    <name evidence="2" type="ORF">CRENBAI_013050</name>
</gene>
<dbReference type="EMBL" id="JAHHUM010000541">
    <property type="protein sequence ID" value="KAK5619564.1"/>
    <property type="molecule type" value="Genomic_DNA"/>
</dbReference>